<keyword evidence="8" id="KW-1185">Reference proteome</keyword>
<dbReference type="InterPro" id="IPR041492">
    <property type="entry name" value="HAD_2"/>
</dbReference>
<evidence type="ECO:0000313" key="5">
    <source>
        <dbReference type="EMBL" id="STQ89332.1"/>
    </source>
</evidence>
<dbReference type="PRINTS" id="PR00413">
    <property type="entry name" value="HADHALOGNASE"/>
</dbReference>
<dbReference type="SUPFAM" id="SSF56784">
    <property type="entry name" value="HAD-like"/>
    <property type="match status" value="1"/>
</dbReference>
<evidence type="ECO:0000256" key="3">
    <source>
        <dbReference type="ARBA" id="ARBA00022842"/>
    </source>
</evidence>
<evidence type="ECO:0000313" key="6">
    <source>
        <dbReference type="EMBL" id="TCU90305.1"/>
    </source>
</evidence>
<evidence type="ECO:0000256" key="2">
    <source>
        <dbReference type="ARBA" id="ARBA00022801"/>
    </source>
</evidence>
<dbReference type="Gene3D" id="3.40.50.1000">
    <property type="entry name" value="HAD superfamily/HAD-like"/>
    <property type="match status" value="1"/>
</dbReference>
<dbReference type="EC" id="3.1.3.18" evidence="5"/>
<name>A0A377Q3F0_9NEIS</name>
<gene>
    <name evidence="5" type="primary">gph_1</name>
    <name evidence="6" type="ORF">EV682_101331</name>
    <name evidence="5" type="ORF">NCTC11159_00349</name>
</gene>
<dbReference type="InterPro" id="IPR036412">
    <property type="entry name" value="HAD-like_sf"/>
</dbReference>
<dbReference type="Gene3D" id="1.10.150.240">
    <property type="entry name" value="Putative phosphatase, domain 2"/>
    <property type="match status" value="1"/>
</dbReference>
<keyword evidence="2 5" id="KW-0378">Hydrolase</keyword>
<dbReference type="InterPro" id="IPR050155">
    <property type="entry name" value="HAD-like_hydrolase_sf"/>
</dbReference>
<keyword evidence="4" id="KW-0119">Carbohydrate metabolism</keyword>
<dbReference type="PANTHER" id="PTHR43434:SF23">
    <property type="entry name" value="PHOSPHOGLYCOLATE PHOSPHATASE"/>
    <property type="match status" value="1"/>
</dbReference>
<protein>
    <submittedName>
        <fullName evidence="5">Phosphoglycolate phosphatase</fullName>
        <ecNumber evidence="5">3.1.3.18</ecNumber>
    </submittedName>
</protein>
<dbReference type="GO" id="GO:0046872">
    <property type="term" value="F:metal ion binding"/>
    <property type="evidence" value="ECO:0007669"/>
    <property type="project" value="UniProtKB-KW"/>
</dbReference>
<sequence length="217" mass="23537">MITAVLFDLDGTLADTAPDLGAALNRLLAEEGRKPQPYSAIRPLASHGARGLIELGFGVIPQDQQFAALRERFLALYEAGLCEETALFEGIHALIEKITARGMQWGIVTNKPARYTDPLIAQLPFPNRPGVVVSGDTVGVAKPDAKPMYFAAAQLSVDPARCIYVGDAERDIEAGRKVGMRTVLADYGYISGQDKPHEWGADHRIAHPLDLLQHLPS</sequence>
<evidence type="ECO:0000256" key="1">
    <source>
        <dbReference type="ARBA" id="ARBA00022723"/>
    </source>
</evidence>
<keyword evidence="1" id="KW-0479">Metal-binding</keyword>
<organism evidence="5 7">
    <name type="scientific">Iodobacter fluviatilis</name>
    <dbReference type="NCBI Taxonomy" id="537"/>
    <lineage>
        <taxon>Bacteria</taxon>
        <taxon>Pseudomonadati</taxon>
        <taxon>Pseudomonadota</taxon>
        <taxon>Betaproteobacteria</taxon>
        <taxon>Neisseriales</taxon>
        <taxon>Chitinibacteraceae</taxon>
        <taxon>Iodobacter</taxon>
    </lineage>
</organism>
<evidence type="ECO:0000313" key="8">
    <source>
        <dbReference type="Proteomes" id="UP000295794"/>
    </source>
</evidence>
<dbReference type="PANTHER" id="PTHR43434">
    <property type="entry name" value="PHOSPHOGLYCOLATE PHOSPHATASE"/>
    <property type="match status" value="1"/>
</dbReference>
<dbReference type="RefSeq" id="WP_115225788.1">
    <property type="nucleotide sequence ID" value="NZ_CAWOLO010000001.1"/>
</dbReference>
<dbReference type="Pfam" id="PF13419">
    <property type="entry name" value="HAD_2"/>
    <property type="match status" value="1"/>
</dbReference>
<dbReference type="GO" id="GO:0005829">
    <property type="term" value="C:cytosol"/>
    <property type="evidence" value="ECO:0007669"/>
    <property type="project" value="TreeGrafter"/>
</dbReference>
<dbReference type="EMBL" id="SMBT01000001">
    <property type="protein sequence ID" value="TCU90305.1"/>
    <property type="molecule type" value="Genomic_DNA"/>
</dbReference>
<dbReference type="GO" id="GO:0006281">
    <property type="term" value="P:DNA repair"/>
    <property type="evidence" value="ECO:0007669"/>
    <property type="project" value="TreeGrafter"/>
</dbReference>
<reference evidence="6 8" key="2">
    <citation type="submission" date="2019-03" db="EMBL/GenBank/DDBJ databases">
        <title>Genomic Encyclopedia of Type Strains, Phase IV (KMG-IV): sequencing the most valuable type-strain genomes for metagenomic binning, comparative biology and taxonomic classification.</title>
        <authorList>
            <person name="Goeker M."/>
        </authorList>
    </citation>
    <scope>NUCLEOTIDE SEQUENCE [LARGE SCALE GENOMIC DNA]</scope>
    <source>
        <strain evidence="6 8">DSM 3764</strain>
    </source>
</reference>
<dbReference type="InterPro" id="IPR023214">
    <property type="entry name" value="HAD_sf"/>
</dbReference>
<dbReference type="GO" id="GO:0008967">
    <property type="term" value="F:phosphoglycolate phosphatase activity"/>
    <property type="evidence" value="ECO:0007669"/>
    <property type="project" value="UniProtKB-EC"/>
</dbReference>
<proteinExistence type="predicted"/>
<evidence type="ECO:0000256" key="4">
    <source>
        <dbReference type="ARBA" id="ARBA00023277"/>
    </source>
</evidence>
<keyword evidence="3" id="KW-0460">Magnesium</keyword>
<dbReference type="NCBIfam" id="TIGR01509">
    <property type="entry name" value="HAD-SF-IA-v3"/>
    <property type="match status" value="1"/>
</dbReference>
<evidence type="ECO:0000313" key="7">
    <source>
        <dbReference type="Proteomes" id="UP000255108"/>
    </source>
</evidence>
<dbReference type="NCBIfam" id="TIGR01549">
    <property type="entry name" value="HAD-SF-IA-v1"/>
    <property type="match status" value="1"/>
</dbReference>
<dbReference type="InterPro" id="IPR023198">
    <property type="entry name" value="PGP-like_dom2"/>
</dbReference>
<dbReference type="Proteomes" id="UP000255108">
    <property type="component" value="Unassembled WGS sequence"/>
</dbReference>
<dbReference type="SFLD" id="SFLDG01135">
    <property type="entry name" value="C1.5.6:_HAD__Beta-PGM__Phospha"/>
    <property type="match status" value="1"/>
</dbReference>
<dbReference type="OrthoDB" id="9776368at2"/>
<dbReference type="AlphaFoldDB" id="A0A377Q3F0"/>
<dbReference type="EMBL" id="UGHR01000001">
    <property type="protein sequence ID" value="STQ89332.1"/>
    <property type="molecule type" value="Genomic_DNA"/>
</dbReference>
<dbReference type="SFLD" id="SFLDG01129">
    <property type="entry name" value="C1.5:_HAD__Beta-PGM__Phosphata"/>
    <property type="match status" value="1"/>
</dbReference>
<dbReference type="InterPro" id="IPR006439">
    <property type="entry name" value="HAD-SF_hydro_IA"/>
</dbReference>
<dbReference type="Proteomes" id="UP000295794">
    <property type="component" value="Unassembled WGS sequence"/>
</dbReference>
<accession>A0A377Q3F0</accession>
<reference evidence="5 7" key="1">
    <citation type="submission" date="2018-06" db="EMBL/GenBank/DDBJ databases">
        <authorList>
            <consortium name="Pathogen Informatics"/>
            <person name="Doyle S."/>
        </authorList>
    </citation>
    <scope>NUCLEOTIDE SEQUENCE [LARGE SCALE GENOMIC DNA]</scope>
    <source>
        <strain evidence="5 7">NCTC11159</strain>
    </source>
</reference>
<dbReference type="SFLD" id="SFLDS00003">
    <property type="entry name" value="Haloacid_Dehalogenase"/>
    <property type="match status" value="1"/>
</dbReference>